<keyword evidence="3" id="KW-1185">Reference proteome</keyword>
<evidence type="ECO:0000313" key="2">
    <source>
        <dbReference type="EMBL" id="KAK5168021.1"/>
    </source>
</evidence>
<evidence type="ECO:0000256" key="1">
    <source>
        <dbReference type="SAM" id="MobiDB-lite"/>
    </source>
</evidence>
<dbReference type="PANTHER" id="PTHR33112">
    <property type="entry name" value="DOMAIN PROTEIN, PUTATIVE-RELATED"/>
    <property type="match status" value="1"/>
</dbReference>
<feature type="region of interest" description="Disordered" evidence="1">
    <location>
        <begin position="624"/>
        <end position="653"/>
    </location>
</feature>
<proteinExistence type="predicted"/>
<sequence>MHWQRARDADLRLYAENIAYTASLLQARVRGYLLRSKGQTGSGSKEQLEAAPSREEKVQWRDYDLYHSIGGPTLRASEAISVWDAPLTTQCVSKDCTRGNEPSTAEWWLNDPSACAIENACEACSHVDMVRLMAMHRAGELKLGDYYTSGAEILFRPLRAILRETECALCGLTSRFATSHFVANVLQQVLEGDLEMQSRLLQEPVHRGHPAQVLLNSLQEPTNDSDVVCVSLMRLLRWSSEKPDEGRPTYTAPFEYDFGAQLDMELVNAFLRSTSDGDEQHRFSAIQVGETGRSVKLTVVDVWQDCLVEVDAVARYLALSYVWGGQQPYVRTLACDAHMHTPEGIATSKLPVTIRDAADFVRHPTPSLFSRRIYTIQVRDQPNFLSYADAVRRYTERILTYEAHVERAFTGIQRLLQPVLDCPFIFGLPTLELDLAMLFLQSPGSRRRSAFPSWSSMGWSGTVKYRWWSDHLLDDVSRVQWRDALSDELFTTHEYRQGRGEQPEDDWVVTRRRERFQYEMPVRYKEESADLWFVHRTLPRSQRPSFQFLAPGSRELLLRGIIARMRLGDWIPPGFSQYGKPERVSVLDTKGFAAGYIHRKMSPRDSISQRCSVYPADAAMSMTLTSTGDGTKTTSKLPPSKPSGRPTPTSMSARCCSRIRKAWTKLMITSINGDIVRT</sequence>
<dbReference type="AlphaFoldDB" id="A0AAV9P5U6"/>
<dbReference type="RefSeq" id="XP_064657631.1">
    <property type="nucleotide sequence ID" value="XM_064803830.1"/>
</dbReference>
<organism evidence="2 3">
    <name type="scientific">Saxophila tyrrhenica</name>
    <dbReference type="NCBI Taxonomy" id="1690608"/>
    <lineage>
        <taxon>Eukaryota</taxon>
        <taxon>Fungi</taxon>
        <taxon>Dikarya</taxon>
        <taxon>Ascomycota</taxon>
        <taxon>Pezizomycotina</taxon>
        <taxon>Dothideomycetes</taxon>
        <taxon>Dothideomycetidae</taxon>
        <taxon>Mycosphaerellales</taxon>
        <taxon>Extremaceae</taxon>
        <taxon>Saxophila</taxon>
    </lineage>
</organism>
<dbReference type="EMBL" id="JAVRRT010000010">
    <property type="protein sequence ID" value="KAK5168021.1"/>
    <property type="molecule type" value="Genomic_DNA"/>
</dbReference>
<dbReference type="PANTHER" id="PTHR33112:SF16">
    <property type="entry name" value="HETEROKARYON INCOMPATIBILITY DOMAIN-CONTAINING PROTEIN"/>
    <property type="match status" value="1"/>
</dbReference>
<dbReference type="GeneID" id="89927928"/>
<evidence type="ECO:0000313" key="3">
    <source>
        <dbReference type="Proteomes" id="UP001337655"/>
    </source>
</evidence>
<name>A0AAV9P5U6_9PEZI</name>
<reference evidence="2 3" key="1">
    <citation type="submission" date="2023-08" db="EMBL/GenBank/DDBJ databases">
        <title>Black Yeasts Isolated from many extreme environments.</title>
        <authorList>
            <person name="Coleine C."/>
            <person name="Stajich J.E."/>
            <person name="Selbmann L."/>
        </authorList>
    </citation>
    <scope>NUCLEOTIDE SEQUENCE [LARGE SCALE GENOMIC DNA]</scope>
    <source>
        <strain evidence="2 3">CCFEE 5935</strain>
    </source>
</reference>
<feature type="compositionally biased region" description="Low complexity" evidence="1">
    <location>
        <begin position="624"/>
        <end position="637"/>
    </location>
</feature>
<comment type="caution">
    <text evidence="2">The sequence shown here is derived from an EMBL/GenBank/DDBJ whole genome shotgun (WGS) entry which is preliminary data.</text>
</comment>
<gene>
    <name evidence="2" type="ORF">LTR77_006588</name>
</gene>
<dbReference type="Proteomes" id="UP001337655">
    <property type="component" value="Unassembled WGS sequence"/>
</dbReference>
<accession>A0AAV9P5U6</accession>
<protein>
    <submittedName>
        <fullName evidence="2">Uncharacterized protein</fullName>
    </submittedName>
</protein>
<dbReference type="PROSITE" id="PS50096">
    <property type="entry name" value="IQ"/>
    <property type="match status" value="1"/>
</dbReference>